<sequence length="174" mass="20189">MEDSSVRLISREELAKMSGLSKRQISNLAPMPGGIPGAKPFKRGTYTQYFPVVWSPELEQWAKDRRATTKKVRLKKRKTLKLLERGGHATEFFKALTSVRAYVEELESYKWKPGEGGLDYRIPEDAYSIHLRLMGFAKFYAKLKKVMAEAKDQQWIKQYMSDWRGWTPDKPIKG</sequence>
<dbReference type="AlphaFoldDB" id="A0A366HI48"/>
<dbReference type="EMBL" id="QNRR01000006">
    <property type="protein sequence ID" value="RBP42426.1"/>
    <property type="molecule type" value="Genomic_DNA"/>
</dbReference>
<organism evidence="1 2">
    <name type="scientific">Roseimicrobium gellanilyticum</name>
    <dbReference type="NCBI Taxonomy" id="748857"/>
    <lineage>
        <taxon>Bacteria</taxon>
        <taxon>Pseudomonadati</taxon>
        <taxon>Verrucomicrobiota</taxon>
        <taxon>Verrucomicrobiia</taxon>
        <taxon>Verrucomicrobiales</taxon>
        <taxon>Verrucomicrobiaceae</taxon>
        <taxon>Roseimicrobium</taxon>
    </lineage>
</organism>
<protein>
    <submittedName>
        <fullName evidence="1">Uncharacterized protein</fullName>
    </submittedName>
</protein>
<dbReference type="Proteomes" id="UP000253426">
    <property type="component" value="Unassembled WGS sequence"/>
</dbReference>
<proteinExistence type="predicted"/>
<comment type="caution">
    <text evidence="1">The sequence shown here is derived from an EMBL/GenBank/DDBJ whole genome shotgun (WGS) entry which is preliminary data.</text>
</comment>
<reference evidence="1 2" key="1">
    <citation type="submission" date="2018-06" db="EMBL/GenBank/DDBJ databases">
        <title>Genomic Encyclopedia of Type Strains, Phase IV (KMG-IV): sequencing the most valuable type-strain genomes for metagenomic binning, comparative biology and taxonomic classification.</title>
        <authorList>
            <person name="Goeker M."/>
        </authorList>
    </citation>
    <scope>NUCLEOTIDE SEQUENCE [LARGE SCALE GENOMIC DNA]</scope>
    <source>
        <strain evidence="1 2">DSM 25532</strain>
    </source>
</reference>
<evidence type="ECO:0000313" key="1">
    <source>
        <dbReference type="EMBL" id="RBP42426.1"/>
    </source>
</evidence>
<name>A0A366HI48_9BACT</name>
<evidence type="ECO:0000313" key="2">
    <source>
        <dbReference type="Proteomes" id="UP000253426"/>
    </source>
</evidence>
<accession>A0A366HI48</accession>
<gene>
    <name evidence="1" type="ORF">DES53_106133</name>
</gene>
<keyword evidence="2" id="KW-1185">Reference proteome</keyword>